<dbReference type="Pfam" id="PF03600">
    <property type="entry name" value="CitMHS"/>
    <property type="match status" value="1"/>
</dbReference>
<evidence type="ECO:0000256" key="2">
    <source>
        <dbReference type="ARBA" id="ARBA00006433"/>
    </source>
</evidence>
<dbReference type="InterPro" id="IPR000802">
    <property type="entry name" value="Arsenical_pump_ArsB"/>
</dbReference>
<feature type="transmembrane region" description="Helical" evidence="10">
    <location>
        <begin position="215"/>
        <end position="232"/>
    </location>
</feature>
<comment type="similarity">
    <text evidence="3">Belongs to the CitM (TC 2.A.11) transporter family.</text>
</comment>
<evidence type="ECO:0000313" key="12">
    <source>
        <dbReference type="EMBL" id="RXW31956.1"/>
    </source>
</evidence>
<dbReference type="OrthoDB" id="9774335at2"/>
<proteinExistence type="inferred from homology"/>
<feature type="transmembrane region" description="Helical" evidence="10">
    <location>
        <begin position="238"/>
        <end position="258"/>
    </location>
</feature>
<dbReference type="GO" id="GO:0046685">
    <property type="term" value="P:response to arsenic-containing substance"/>
    <property type="evidence" value="ECO:0007669"/>
    <property type="project" value="UniProtKB-KW"/>
</dbReference>
<comment type="caution">
    <text evidence="12">The sequence shown here is derived from an EMBL/GenBank/DDBJ whole genome shotgun (WGS) entry which is preliminary data.</text>
</comment>
<protein>
    <submittedName>
        <fullName evidence="12">Arsenic transporter</fullName>
    </submittedName>
</protein>
<feature type="transmembrane region" description="Helical" evidence="10">
    <location>
        <begin position="317"/>
        <end position="341"/>
    </location>
</feature>
<accession>A0A4Q2EH38</accession>
<dbReference type="AlphaFoldDB" id="A0A4Q2EH38"/>
<dbReference type="EMBL" id="PPCV01000006">
    <property type="protein sequence ID" value="RXW31956.1"/>
    <property type="molecule type" value="Genomic_DNA"/>
</dbReference>
<keyword evidence="6 10" id="KW-0812">Transmembrane</keyword>
<evidence type="ECO:0000313" key="13">
    <source>
        <dbReference type="Proteomes" id="UP000290624"/>
    </source>
</evidence>
<keyword evidence="7" id="KW-0059">Arsenical resistance</keyword>
<evidence type="ECO:0000256" key="8">
    <source>
        <dbReference type="ARBA" id="ARBA00022989"/>
    </source>
</evidence>
<dbReference type="Proteomes" id="UP000290624">
    <property type="component" value="Unassembled WGS sequence"/>
</dbReference>
<feature type="transmembrane region" description="Helical" evidence="10">
    <location>
        <begin position="34"/>
        <end position="57"/>
    </location>
</feature>
<feature type="transmembrane region" description="Helical" evidence="10">
    <location>
        <begin position="353"/>
        <end position="378"/>
    </location>
</feature>
<evidence type="ECO:0000256" key="6">
    <source>
        <dbReference type="ARBA" id="ARBA00022692"/>
    </source>
</evidence>
<comment type="similarity">
    <text evidence="2">Belongs to the ArsB family.</text>
</comment>
<gene>
    <name evidence="12" type="ORF">C1706_09855</name>
</gene>
<feature type="domain" description="Citrate transporter-like" evidence="11">
    <location>
        <begin position="7"/>
        <end position="318"/>
    </location>
</feature>
<reference evidence="12 13" key="1">
    <citation type="submission" date="2018-01" db="EMBL/GenBank/DDBJ databases">
        <title>Lactibacter flavus gen. nov., sp. nov., a novel bacterium of the family Propionibacteriaceae isolated from raw milk and dairy products.</title>
        <authorList>
            <person name="Wenning M."/>
            <person name="Breitenwieser F."/>
            <person name="Huptas C."/>
            <person name="von Neubeck M."/>
            <person name="Busse H.-J."/>
            <person name="Scherer S."/>
        </authorList>
    </citation>
    <scope>NUCLEOTIDE SEQUENCE [LARGE SCALE GENOMIC DNA]</scope>
    <source>
        <strain evidence="12 13">VG341</strain>
    </source>
</reference>
<organism evidence="12 13">
    <name type="scientific">Propioniciclava flava</name>
    <dbReference type="NCBI Taxonomy" id="2072026"/>
    <lineage>
        <taxon>Bacteria</taxon>
        <taxon>Bacillati</taxon>
        <taxon>Actinomycetota</taxon>
        <taxon>Actinomycetes</taxon>
        <taxon>Propionibacteriales</taxon>
        <taxon>Propionibacteriaceae</taxon>
        <taxon>Propioniciclava</taxon>
    </lineage>
</organism>
<keyword evidence="9 10" id="KW-0472">Membrane</keyword>
<keyword evidence="8 10" id="KW-1133">Transmembrane helix</keyword>
<evidence type="ECO:0000259" key="11">
    <source>
        <dbReference type="Pfam" id="PF03600"/>
    </source>
</evidence>
<evidence type="ECO:0000256" key="10">
    <source>
        <dbReference type="SAM" id="Phobius"/>
    </source>
</evidence>
<dbReference type="PANTHER" id="PTHR43302:SF5">
    <property type="entry name" value="TRANSPORTER ARSB-RELATED"/>
    <property type="match status" value="1"/>
</dbReference>
<name>A0A4Q2EH38_9ACTN</name>
<evidence type="ECO:0000256" key="9">
    <source>
        <dbReference type="ARBA" id="ARBA00023136"/>
    </source>
</evidence>
<evidence type="ECO:0000256" key="3">
    <source>
        <dbReference type="ARBA" id="ARBA00009843"/>
    </source>
</evidence>
<dbReference type="PANTHER" id="PTHR43302">
    <property type="entry name" value="TRANSPORTER ARSB-RELATED"/>
    <property type="match status" value="1"/>
</dbReference>
<dbReference type="PRINTS" id="PR00758">
    <property type="entry name" value="ARSENICPUMP"/>
</dbReference>
<evidence type="ECO:0000256" key="1">
    <source>
        <dbReference type="ARBA" id="ARBA00004651"/>
    </source>
</evidence>
<dbReference type="GO" id="GO:0015105">
    <property type="term" value="F:arsenite transmembrane transporter activity"/>
    <property type="evidence" value="ECO:0007669"/>
    <property type="project" value="InterPro"/>
</dbReference>
<feature type="transmembrane region" description="Helical" evidence="10">
    <location>
        <begin position="109"/>
        <end position="129"/>
    </location>
</feature>
<evidence type="ECO:0000256" key="4">
    <source>
        <dbReference type="ARBA" id="ARBA00022448"/>
    </source>
</evidence>
<dbReference type="GO" id="GO:0005886">
    <property type="term" value="C:plasma membrane"/>
    <property type="evidence" value="ECO:0007669"/>
    <property type="project" value="UniProtKB-SubCell"/>
</dbReference>
<keyword evidence="13" id="KW-1185">Reference proteome</keyword>
<evidence type="ECO:0000256" key="5">
    <source>
        <dbReference type="ARBA" id="ARBA00022475"/>
    </source>
</evidence>
<comment type="subcellular location">
    <subcellularLocation>
        <location evidence="1">Cell membrane</location>
        <topology evidence="1">Multi-pass membrane protein</topology>
    </subcellularLocation>
</comment>
<evidence type="ECO:0000256" key="7">
    <source>
        <dbReference type="ARBA" id="ARBA00022849"/>
    </source>
</evidence>
<keyword evidence="4" id="KW-0813">Transport</keyword>
<feature type="transmembrane region" description="Helical" evidence="10">
    <location>
        <begin position="150"/>
        <end position="172"/>
    </location>
</feature>
<sequence length="380" mass="39002">MAGGLLILVAVILLSSGLLPVASAVDVAERTWSILLFVVAATVVAELAAAAGVFDAVADRLGKAAAGRVVVLWLLVVALAVVATVFLSLDTTAVLLTPVVVLMARGRGLNALPFALTTIWLANTGSLLFPMSNLTNLLAAHTLGLDAWEFAALMAPAAIVGVLVPVAVIGVWQRRAVSGPLAPAESQPLEDRTLTLGAGIIVAALLPALVSGLPVWLPACVAALLLGVLVAVRKPAALSWSLFPWQIVVLAVGLFLVVETAHAHGLSDGAAPFVGQRTSFLALLRLAASGALLANGIDNLPAYLALEPLALDPLRMAALLVGVNAGALVTPWASLAILLWHERLTGLGVRLRWPIYMAASLVVAVVTVTLAVAALSLAHP</sequence>
<dbReference type="InterPro" id="IPR004680">
    <property type="entry name" value="Cit_transptr-like_dom"/>
</dbReference>
<feature type="transmembrane region" description="Helical" evidence="10">
    <location>
        <begin position="69"/>
        <end position="89"/>
    </location>
</feature>
<feature type="transmembrane region" description="Helical" evidence="10">
    <location>
        <begin position="192"/>
        <end position="210"/>
    </location>
</feature>
<keyword evidence="5" id="KW-1003">Cell membrane</keyword>